<feature type="compositionally biased region" description="Basic and acidic residues" evidence="1">
    <location>
        <begin position="70"/>
        <end position="79"/>
    </location>
</feature>
<evidence type="ECO:0000313" key="4">
    <source>
        <dbReference type="Proteomes" id="UP001501470"/>
    </source>
</evidence>
<dbReference type="EMBL" id="BAAAQD010000016">
    <property type="protein sequence ID" value="GAA1541025.1"/>
    <property type="molecule type" value="Genomic_DNA"/>
</dbReference>
<dbReference type="CDD" id="cd00118">
    <property type="entry name" value="LysM"/>
    <property type="match status" value="1"/>
</dbReference>
<dbReference type="InterPro" id="IPR045361">
    <property type="entry name" value="CIS_tube_prot_N"/>
</dbReference>
<dbReference type="Gene3D" id="3.10.350.10">
    <property type="entry name" value="LysM domain"/>
    <property type="match status" value="1"/>
</dbReference>
<organism evidence="3 4">
    <name type="scientific">Dactylosporangium maewongense</name>
    <dbReference type="NCBI Taxonomy" id="634393"/>
    <lineage>
        <taxon>Bacteria</taxon>
        <taxon>Bacillati</taxon>
        <taxon>Actinomycetota</taxon>
        <taxon>Actinomycetes</taxon>
        <taxon>Micromonosporales</taxon>
        <taxon>Micromonosporaceae</taxon>
        <taxon>Dactylosporangium</taxon>
    </lineage>
</organism>
<sequence length="251" mass="26924">MRVTTPVSLSTVHSGHPSAAAPAGLQRAYLELREPAPGGTPGAPGDAVLGVIEFQFNPTELIVTKHTRWRRDPQRDARRSGPPQFTGAEPSRLQVEMFFDATDTMDDRVVAAVERLFECCVPTERSRAGRRGSPPWVLFHWGGTMSFPAYVSSVTARYSLFTPDGTPVRATCAVTLEELSTEAPSGLRRAAPPGERVHVVAAGDTLTSVAFEAYGDPAAWRRIAEASGIDDPLRLTPGTRLVIPGPRGGAP</sequence>
<dbReference type="InterPro" id="IPR018392">
    <property type="entry name" value="LysM"/>
</dbReference>
<gene>
    <name evidence="3" type="ORF">GCM10009827_070560</name>
</gene>
<accession>A0ABP4MB34</accession>
<dbReference type="Pfam" id="PF01476">
    <property type="entry name" value="LysM"/>
    <property type="match status" value="1"/>
</dbReference>
<dbReference type="Pfam" id="PF19266">
    <property type="entry name" value="CIS_tube"/>
    <property type="match status" value="1"/>
</dbReference>
<keyword evidence="4" id="KW-1185">Reference proteome</keyword>
<comment type="caution">
    <text evidence="3">The sequence shown here is derived from an EMBL/GenBank/DDBJ whole genome shotgun (WGS) entry which is preliminary data.</text>
</comment>
<name>A0ABP4MB34_9ACTN</name>
<dbReference type="Proteomes" id="UP001501470">
    <property type="component" value="Unassembled WGS sequence"/>
</dbReference>
<evidence type="ECO:0000256" key="1">
    <source>
        <dbReference type="SAM" id="MobiDB-lite"/>
    </source>
</evidence>
<evidence type="ECO:0000259" key="2">
    <source>
        <dbReference type="PROSITE" id="PS51782"/>
    </source>
</evidence>
<dbReference type="InterPro" id="IPR036779">
    <property type="entry name" value="LysM_dom_sf"/>
</dbReference>
<feature type="compositionally biased region" description="Polar residues" evidence="1">
    <location>
        <begin position="1"/>
        <end position="13"/>
    </location>
</feature>
<feature type="region of interest" description="Disordered" evidence="1">
    <location>
        <begin position="66"/>
        <end position="89"/>
    </location>
</feature>
<reference evidence="4" key="1">
    <citation type="journal article" date="2019" name="Int. J. Syst. Evol. Microbiol.">
        <title>The Global Catalogue of Microorganisms (GCM) 10K type strain sequencing project: providing services to taxonomists for standard genome sequencing and annotation.</title>
        <authorList>
            <consortium name="The Broad Institute Genomics Platform"/>
            <consortium name="The Broad Institute Genome Sequencing Center for Infectious Disease"/>
            <person name="Wu L."/>
            <person name="Ma J."/>
        </authorList>
    </citation>
    <scope>NUCLEOTIDE SEQUENCE [LARGE SCALE GENOMIC DNA]</scope>
    <source>
        <strain evidence="4">JCM 15933</strain>
    </source>
</reference>
<evidence type="ECO:0000313" key="3">
    <source>
        <dbReference type="EMBL" id="GAA1541025.1"/>
    </source>
</evidence>
<feature type="domain" description="LysM" evidence="2">
    <location>
        <begin position="196"/>
        <end position="243"/>
    </location>
</feature>
<feature type="region of interest" description="Disordered" evidence="1">
    <location>
        <begin position="1"/>
        <end position="20"/>
    </location>
</feature>
<dbReference type="PROSITE" id="PS51782">
    <property type="entry name" value="LYSM"/>
    <property type="match status" value="1"/>
</dbReference>
<protein>
    <submittedName>
        <fullName evidence="3">LysM peptidoglycan-binding domain-containing protein</fullName>
    </submittedName>
</protein>
<proteinExistence type="predicted"/>